<feature type="transmembrane region" description="Helical" evidence="11">
    <location>
        <begin position="213"/>
        <end position="238"/>
    </location>
</feature>
<evidence type="ECO:0000256" key="7">
    <source>
        <dbReference type="ARBA" id="ARBA00023170"/>
    </source>
</evidence>
<evidence type="ECO:0000256" key="10">
    <source>
        <dbReference type="SAM" id="MobiDB-lite"/>
    </source>
</evidence>
<keyword evidence="14" id="KW-1185">Reference proteome</keyword>
<dbReference type="GO" id="GO:0004993">
    <property type="term" value="F:G protein-coupled serotonin receptor activity"/>
    <property type="evidence" value="ECO:0007669"/>
    <property type="project" value="TreeGrafter"/>
</dbReference>
<dbReference type="PANTHER" id="PTHR24247:SF265">
    <property type="entry name" value="MUSCARINIC ACETYLCHOLINE RECEPTOR DM1"/>
    <property type="match status" value="1"/>
</dbReference>
<dbReference type="GO" id="GO:0016907">
    <property type="term" value="F:G protein-coupled acetylcholine receptor activity"/>
    <property type="evidence" value="ECO:0007669"/>
    <property type="project" value="InterPro"/>
</dbReference>
<dbReference type="AlphaFoldDB" id="A0A8W8HTV3"/>
<dbReference type="GO" id="GO:0007197">
    <property type="term" value="P:adenylate cyclase-inhibiting G protein-coupled acetylcholine receptor signaling pathway"/>
    <property type="evidence" value="ECO:0007669"/>
    <property type="project" value="TreeGrafter"/>
</dbReference>
<protein>
    <recommendedName>
        <fullName evidence="12">G-protein coupled receptors family 1 profile domain-containing protein</fullName>
    </recommendedName>
</protein>
<feature type="transmembrane region" description="Helical" evidence="11">
    <location>
        <begin position="96"/>
        <end position="121"/>
    </location>
</feature>
<dbReference type="GO" id="GO:0030425">
    <property type="term" value="C:dendrite"/>
    <property type="evidence" value="ECO:0007669"/>
    <property type="project" value="TreeGrafter"/>
</dbReference>
<evidence type="ECO:0000256" key="8">
    <source>
        <dbReference type="ARBA" id="ARBA00023224"/>
    </source>
</evidence>
<dbReference type="GO" id="GO:0005886">
    <property type="term" value="C:plasma membrane"/>
    <property type="evidence" value="ECO:0007669"/>
    <property type="project" value="UniProtKB-SubCell"/>
</dbReference>
<evidence type="ECO:0000256" key="11">
    <source>
        <dbReference type="SAM" id="Phobius"/>
    </source>
</evidence>
<evidence type="ECO:0000256" key="1">
    <source>
        <dbReference type="ARBA" id="ARBA00004651"/>
    </source>
</evidence>
<feature type="transmembrane region" description="Helical" evidence="11">
    <location>
        <begin position="258"/>
        <end position="284"/>
    </location>
</feature>
<dbReference type="PANTHER" id="PTHR24247">
    <property type="entry name" value="5-HYDROXYTRYPTAMINE RECEPTOR"/>
    <property type="match status" value="1"/>
</dbReference>
<feature type="region of interest" description="Disordered" evidence="10">
    <location>
        <begin position="490"/>
        <end position="513"/>
    </location>
</feature>
<feature type="domain" description="G-protein coupled receptors family 1 profile" evidence="12">
    <location>
        <begin position="113"/>
        <end position="603"/>
    </location>
</feature>
<comment type="subcellular location">
    <subcellularLocation>
        <location evidence="1">Cell membrane</location>
        <topology evidence="1">Multi-pass membrane protein</topology>
    </subcellularLocation>
</comment>
<organism evidence="13 14">
    <name type="scientific">Magallana gigas</name>
    <name type="common">Pacific oyster</name>
    <name type="synonym">Crassostrea gigas</name>
    <dbReference type="NCBI Taxonomy" id="29159"/>
    <lineage>
        <taxon>Eukaryota</taxon>
        <taxon>Metazoa</taxon>
        <taxon>Spiralia</taxon>
        <taxon>Lophotrochozoa</taxon>
        <taxon>Mollusca</taxon>
        <taxon>Bivalvia</taxon>
        <taxon>Autobranchia</taxon>
        <taxon>Pteriomorphia</taxon>
        <taxon>Ostreida</taxon>
        <taxon>Ostreoidea</taxon>
        <taxon>Ostreidae</taxon>
        <taxon>Magallana</taxon>
    </lineage>
</organism>
<evidence type="ECO:0000256" key="9">
    <source>
        <dbReference type="RuleBase" id="RU000688"/>
    </source>
</evidence>
<dbReference type="EnsemblMetazoa" id="G10917.5">
    <property type="protein sequence ID" value="G10917.5:cds"/>
    <property type="gene ID" value="G10917"/>
</dbReference>
<evidence type="ECO:0000256" key="3">
    <source>
        <dbReference type="ARBA" id="ARBA00022692"/>
    </source>
</evidence>
<proteinExistence type="inferred from homology"/>
<dbReference type="PROSITE" id="PS00237">
    <property type="entry name" value="G_PROTEIN_RECEP_F1_1"/>
    <property type="match status" value="1"/>
</dbReference>
<feature type="region of interest" description="Disordered" evidence="10">
    <location>
        <begin position="360"/>
        <end position="400"/>
    </location>
</feature>
<accession>A0A8W8HTV3</accession>
<keyword evidence="6 11" id="KW-0472">Membrane</keyword>
<evidence type="ECO:0000256" key="2">
    <source>
        <dbReference type="ARBA" id="ARBA00022475"/>
    </source>
</evidence>
<evidence type="ECO:0000313" key="14">
    <source>
        <dbReference type="Proteomes" id="UP000005408"/>
    </source>
</evidence>
<feature type="transmembrane region" description="Helical" evidence="11">
    <location>
        <begin position="548"/>
        <end position="566"/>
    </location>
</feature>
<dbReference type="Proteomes" id="UP000005408">
    <property type="component" value="Unassembled WGS sequence"/>
</dbReference>
<dbReference type="SMART" id="SM01381">
    <property type="entry name" value="7TM_GPCR_Srsx"/>
    <property type="match status" value="1"/>
</dbReference>
<dbReference type="Pfam" id="PF00001">
    <property type="entry name" value="7tm_1"/>
    <property type="match status" value="1"/>
</dbReference>
<keyword evidence="8 9" id="KW-0807">Transducer</keyword>
<sequence>MGVENSSSDNLLVSAVDSLLSNGSTHFGGGLELPQPHWNCSLMDVLNISDCVTVILSQDFPKSVPNCSLGDHLPYNCTTDNIPHVSDKQEKSLAKIIAISILCAVLSILTIGGNLLVIIAFKMDKQLQTISNYFLLSLAVADMTIGFVSMPLYSVYIIMGEWPLGSIFCDFWLSLDYLMSNASAANLMLISFDRYFSVTRPLTYRAKRTSKKVGMMIGCVWLISLLLWPPWIFAWPYIEGVRTVPDNECYIQFLYTNVYVTIGTHVLAFWLPVAIMCVLYYKIYRETEKRQKRMPMLLATKDFKGFKKNFSPEQNLMFSPRSSSLDLDDVYDLAESLVPAERTCMSRWFCCKIDRDDEADEISSSDPASPMNLLQEEEEPPVRTSHHSRSTNGCHRNGGPARSNGFVIPLIAMGSSRASSVITSPESLTKTSSANTDLSVVTNECQSPLLDDTDELYTIVINIPREESINEKISEEAIERISEGQGLVSSSECIPLPKGTPALGRRTRSTDANRTAQQARIAQQAALKVKQQQRARKKRTERKQDKKAAKTLSAILFAFIITWLPYHVATLVEVSCPGCVPLTLYYFAYWFCYINSTINPVCYALCNANFRKTFWKILTCRCARNRMLMQRRMTSTYSFGAANR</sequence>
<dbReference type="InterPro" id="IPR000995">
    <property type="entry name" value="Musac_Ach_rcpt"/>
</dbReference>
<dbReference type="SUPFAM" id="SSF81321">
    <property type="entry name" value="Family A G protein-coupled receptor-like"/>
    <property type="match status" value="1"/>
</dbReference>
<dbReference type="GO" id="GO:0045202">
    <property type="term" value="C:synapse"/>
    <property type="evidence" value="ECO:0007669"/>
    <property type="project" value="TreeGrafter"/>
</dbReference>
<dbReference type="InterPro" id="IPR000276">
    <property type="entry name" value="GPCR_Rhodpsn"/>
</dbReference>
<evidence type="ECO:0000256" key="4">
    <source>
        <dbReference type="ARBA" id="ARBA00022989"/>
    </source>
</evidence>
<feature type="transmembrane region" description="Helical" evidence="11">
    <location>
        <begin position="171"/>
        <end position="192"/>
    </location>
</feature>
<evidence type="ECO:0000313" key="13">
    <source>
        <dbReference type="EnsemblMetazoa" id="G10917.5:cds"/>
    </source>
</evidence>
<keyword evidence="4 11" id="KW-1133">Transmembrane helix</keyword>
<evidence type="ECO:0000259" key="12">
    <source>
        <dbReference type="PROSITE" id="PS50262"/>
    </source>
</evidence>
<dbReference type="Gene3D" id="1.20.1070.10">
    <property type="entry name" value="Rhodopsin 7-helix transmembrane proteins"/>
    <property type="match status" value="2"/>
</dbReference>
<evidence type="ECO:0000256" key="5">
    <source>
        <dbReference type="ARBA" id="ARBA00023040"/>
    </source>
</evidence>
<keyword evidence="2" id="KW-1003">Cell membrane</keyword>
<dbReference type="PROSITE" id="PS50262">
    <property type="entry name" value="G_PROTEIN_RECEP_F1_2"/>
    <property type="match status" value="1"/>
</dbReference>
<keyword evidence="3 9" id="KW-0812">Transmembrane</keyword>
<evidence type="ECO:0000256" key="6">
    <source>
        <dbReference type="ARBA" id="ARBA00023136"/>
    </source>
</evidence>
<dbReference type="InterPro" id="IPR017452">
    <property type="entry name" value="GPCR_Rhodpsn_7TM"/>
</dbReference>
<feature type="transmembrane region" description="Helical" evidence="11">
    <location>
        <begin position="133"/>
        <end position="159"/>
    </location>
</feature>
<feature type="transmembrane region" description="Helical" evidence="11">
    <location>
        <begin position="586"/>
        <end position="606"/>
    </location>
</feature>
<name>A0A8W8HTV3_MAGGI</name>
<dbReference type="PRINTS" id="PR00237">
    <property type="entry name" value="GPCRRHODOPSN"/>
</dbReference>
<dbReference type="CDD" id="cd15049">
    <property type="entry name" value="7tmA_mAChR"/>
    <property type="match status" value="1"/>
</dbReference>
<comment type="similarity">
    <text evidence="9">Belongs to the G-protein coupled receptor 1 family.</text>
</comment>
<dbReference type="GO" id="GO:0007187">
    <property type="term" value="P:G protein-coupled receptor signaling pathway, coupled to cyclic nucleotide second messenger"/>
    <property type="evidence" value="ECO:0007669"/>
    <property type="project" value="TreeGrafter"/>
</dbReference>
<keyword evidence="7 9" id="KW-0675">Receptor</keyword>
<dbReference type="PRINTS" id="PR00243">
    <property type="entry name" value="MUSCARINICR"/>
</dbReference>
<keyword evidence="5 9" id="KW-0297">G-protein coupled receptor</keyword>
<reference evidence="13" key="1">
    <citation type="submission" date="2022-08" db="UniProtKB">
        <authorList>
            <consortium name="EnsemblMetazoa"/>
        </authorList>
    </citation>
    <scope>IDENTIFICATION</scope>
    <source>
        <strain evidence="13">05x7-T-G4-1.051#20</strain>
    </source>
</reference>